<evidence type="ECO:0000256" key="2">
    <source>
        <dbReference type="ARBA" id="ARBA00022490"/>
    </source>
</evidence>
<feature type="region of interest" description="Disordered" evidence="6">
    <location>
        <begin position="120"/>
        <end position="139"/>
    </location>
</feature>
<reference evidence="8 9" key="2">
    <citation type="submission" date="2018-11" db="EMBL/GenBank/DDBJ databases">
        <authorList>
            <consortium name="Pathogen Informatics"/>
        </authorList>
    </citation>
    <scope>NUCLEOTIDE SEQUENCE [LARGE SCALE GENOMIC DNA]</scope>
</reference>
<feature type="repeat" description="Pumilio" evidence="5">
    <location>
        <begin position="904"/>
        <end position="939"/>
    </location>
</feature>
<name>A0A0R3T1C6_RODNA</name>
<feature type="region of interest" description="Disordered" evidence="6">
    <location>
        <begin position="480"/>
        <end position="511"/>
    </location>
</feature>
<feature type="repeat" description="Pumilio" evidence="5">
    <location>
        <begin position="868"/>
        <end position="903"/>
    </location>
</feature>
<dbReference type="GO" id="GO:0010608">
    <property type="term" value="P:post-transcriptional regulation of gene expression"/>
    <property type="evidence" value="ECO:0007669"/>
    <property type="project" value="TreeGrafter"/>
</dbReference>
<dbReference type="SMART" id="SM00025">
    <property type="entry name" value="Pumilio"/>
    <property type="match status" value="8"/>
</dbReference>
<comment type="subcellular location">
    <subcellularLocation>
        <location evidence="1">Cytoplasm</location>
    </subcellularLocation>
</comment>
<evidence type="ECO:0000256" key="4">
    <source>
        <dbReference type="ARBA" id="ARBA00022884"/>
    </source>
</evidence>
<feature type="region of interest" description="Disordered" evidence="6">
    <location>
        <begin position="590"/>
        <end position="637"/>
    </location>
</feature>
<feature type="repeat" description="Pumilio" evidence="5">
    <location>
        <begin position="760"/>
        <end position="795"/>
    </location>
</feature>
<dbReference type="PANTHER" id="PTHR12537">
    <property type="entry name" value="RNA BINDING PROTEIN PUMILIO-RELATED"/>
    <property type="match status" value="1"/>
</dbReference>
<feature type="repeat" description="Pumilio" evidence="5">
    <location>
        <begin position="832"/>
        <end position="867"/>
    </location>
</feature>
<feature type="domain" description="PUM-HD" evidence="7">
    <location>
        <begin position="666"/>
        <end position="1012"/>
    </location>
</feature>
<keyword evidence="9" id="KW-1185">Reference proteome</keyword>
<dbReference type="InterPro" id="IPR033133">
    <property type="entry name" value="PUM-HD"/>
</dbReference>
<dbReference type="GO" id="GO:0005737">
    <property type="term" value="C:cytoplasm"/>
    <property type="evidence" value="ECO:0007669"/>
    <property type="project" value="UniProtKB-SubCell"/>
</dbReference>
<dbReference type="InterPro" id="IPR033712">
    <property type="entry name" value="Pumilio_RNA-bd"/>
</dbReference>
<keyword evidence="3" id="KW-0677">Repeat</keyword>
<dbReference type="AlphaFoldDB" id="A0A0R3T1C6"/>
<feature type="repeat" description="Pumilio" evidence="5">
    <location>
        <begin position="724"/>
        <end position="759"/>
    </location>
</feature>
<feature type="repeat" description="Pumilio" evidence="5">
    <location>
        <begin position="796"/>
        <end position="831"/>
    </location>
</feature>
<dbReference type="OrthoDB" id="668540at2759"/>
<dbReference type="Proteomes" id="UP000278807">
    <property type="component" value="Unassembled WGS sequence"/>
</dbReference>
<reference evidence="10" key="1">
    <citation type="submission" date="2017-02" db="UniProtKB">
        <authorList>
            <consortium name="WormBaseParasite"/>
        </authorList>
    </citation>
    <scope>IDENTIFICATION</scope>
</reference>
<dbReference type="PANTHER" id="PTHR12537:SF12">
    <property type="entry name" value="MATERNAL PROTEIN PUMILIO"/>
    <property type="match status" value="1"/>
</dbReference>
<feature type="repeat" description="Pumilio" evidence="5">
    <location>
        <begin position="688"/>
        <end position="723"/>
    </location>
</feature>
<evidence type="ECO:0000256" key="6">
    <source>
        <dbReference type="SAM" id="MobiDB-lite"/>
    </source>
</evidence>
<dbReference type="InterPro" id="IPR011989">
    <property type="entry name" value="ARM-like"/>
</dbReference>
<dbReference type="GO" id="GO:0003730">
    <property type="term" value="F:mRNA 3'-UTR binding"/>
    <property type="evidence" value="ECO:0007669"/>
    <property type="project" value="TreeGrafter"/>
</dbReference>
<keyword evidence="4" id="KW-0694">RNA-binding</keyword>
<sequence>MTSSDNKDPSEIPAEQVLLSAAPPGFQYELNNIMASRSRLETFPHWVSSNLDSHNSDHGTPHLPDGLDLTDEDGTDLAAGGITDLSDASRQIDNSLANHLQNLGFEQSRIVWAVGAERRSQTSSDDHFNSSSGDVTTNNLSSATPVPIGGNFSSHNDVDNHGNCKTKITSASAPENMPGIDTHSLWERNANRHVWPFGRFFDDQDKHDEGQDEIRDAAEKLDGASRAVWEWESALTNNSWGDSGFLDAGKATSAVTTTEHLAYNQVAAGGAGIIQQAHQQQQPSFSNPWPTKNSSVVAPSSGHFRHLNANIATDTTNEFCDNSLNTADAATHPSNEIDGSYGQFLGKKVGNSNGGGGLYGIQHSGSHFFQYDGSNGKAGLEIPSVGSASTSVNEIGPSEIGPLNAPRSIQSSSMAPMPLDLQAMALALTLTQAAQSAGPNSNIPANSNTWNPVLYNLFMHLSQNPAAFGMSTTAAQNAAVPPSLPLPAPGSQLVQSSSASQPPPSQPMFDLTPESARLALAVLNMQQIMMSQNQQSQQQANSSSSQQPSGLVLQNFQNVNSAPGVRGNAGPQQNAFAAYGLSQMGLMLPNASPQLFPPPPQPGANQVSPSSGGQVVSPSQASSTAPPPGFSRVGNPQKVFNSPTYAPIDILPILGGSSSVANAGSNRSPLLDEFRNSTSRFVGLPLSDLRDHIVEFARDQHGSRFIQQRLETATADEKDIVFSEILPQADKLMIDVFGNYVIQKFFEFGTDKQKELLSQRLHGQVVEFAVQMYGCRVIQKALESVPLESKIHIIDELRPHVMRCVKDQNGNHVIQKCIECVPPIKLDFIIATFRNQVYALSSHPYGCRVIQRILEHCSSEQTRVILDELHQSVDNLVNDQYGNYVVQHVLEHGSPEDRSRIINSLRGRVATLSSHKFASNVMEKAIANATPSERAALINEVLVSADGSDGTSGGVLVEMMKDQYANYVVQRMLELADKQQRNSLITRIKPLIGALRKFNYGKHIIAKLERYSQGGGNSGVGGGSENGKIGVMSTPSSSSSDHLKSV</sequence>
<accession>A0A0R3T1C6</accession>
<dbReference type="InterPro" id="IPR001313">
    <property type="entry name" value="Pumilio_RNA-bd_rpt"/>
</dbReference>
<feature type="compositionally biased region" description="Low complexity" evidence="6">
    <location>
        <begin position="489"/>
        <end position="500"/>
    </location>
</feature>
<dbReference type="WBParaSite" id="HNAJ_0000066901-mRNA-1">
    <property type="protein sequence ID" value="HNAJ_0000066901-mRNA-1"/>
    <property type="gene ID" value="HNAJ_0000066901"/>
</dbReference>
<feature type="compositionally biased region" description="Gly residues" evidence="6">
    <location>
        <begin position="1015"/>
        <end position="1025"/>
    </location>
</feature>
<feature type="region of interest" description="Disordered" evidence="6">
    <location>
        <begin position="1015"/>
        <end position="1046"/>
    </location>
</feature>
<feature type="repeat" description="Pumilio" evidence="5">
    <location>
        <begin position="950"/>
        <end position="986"/>
    </location>
</feature>
<dbReference type="SUPFAM" id="SSF48371">
    <property type="entry name" value="ARM repeat"/>
    <property type="match status" value="1"/>
</dbReference>
<dbReference type="Pfam" id="PF00806">
    <property type="entry name" value="PUF"/>
    <property type="match status" value="8"/>
</dbReference>
<organism evidence="10">
    <name type="scientific">Rodentolepis nana</name>
    <name type="common">Dwarf tapeworm</name>
    <name type="synonym">Hymenolepis nana</name>
    <dbReference type="NCBI Taxonomy" id="102285"/>
    <lineage>
        <taxon>Eukaryota</taxon>
        <taxon>Metazoa</taxon>
        <taxon>Spiralia</taxon>
        <taxon>Lophotrochozoa</taxon>
        <taxon>Platyhelminthes</taxon>
        <taxon>Cestoda</taxon>
        <taxon>Eucestoda</taxon>
        <taxon>Cyclophyllidea</taxon>
        <taxon>Hymenolepididae</taxon>
        <taxon>Rodentolepis</taxon>
    </lineage>
</organism>
<dbReference type="FunFam" id="1.25.10.10:FF:000004">
    <property type="entry name" value="Pumilio homolog 1 isoform 2"/>
    <property type="match status" value="1"/>
</dbReference>
<evidence type="ECO:0000256" key="1">
    <source>
        <dbReference type="ARBA" id="ARBA00004496"/>
    </source>
</evidence>
<evidence type="ECO:0000259" key="7">
    <source>
        <dbReference type="PROSITE" id="PS50303"/>
    </source>
</evidence>
<protein>
    <submittedName>
        <fullName evidence="10">PUM-HD domain-containing protein</fullName>
    </submittedName>
</protein>
<evidence type="ECO:0000256" key="3">
    <source>
        <dbReference type="ARBA" id="ARBA00022737"/>
    </source>
</evidence>
<dbReference type="InterPro" id="IPR016024">
    <property type="entry name" value="ARM-type_fold"/>
</dbReference>
<dbReference type="Gene3D" id="1.25.10.10">
    <property type="entry name" value="Leucine-rich Repeat Variant"/>
    <property type="match status" value="1"/>
</dbReference>
<evidence type="ECO:0000313" key="8">
    <source>
        <dbReference type="EMBL" id="VDN96528.1"/>
    </source>
</evidence>
<gene>
    <name evidence="8" type="ORF">HNAJ_LOCUS669</name>
</gene>
<dbReference type="PROSITE" id="PS50302">
    <property type="entry name" value="PUM"/>
    <property type="match status" value="8"/>
</dbReference>
<feature type="compositionally biased region" description="Polar residues" evidence="6">
    <location>
        <begin position="129"/>
        <end position="139"/>
    </location>
</feature>
<keyword evidence="2" id="KW-0963">Cytoplasm</keyword>
<evidence type="ECO:0000313" key="10">
    <source>
        <dbReference type="WBParaSite" id="HNAJ_0000066901-mRNA-1"/>
    </source>
</evidence>
<dbReference type="STRING" id="102285.A0A0R3T1C6"/>
<evidence type="ECO:0000313" key="9">
    <source>
        <dbReference type="Proteomes" id="UP000278807"/>
    </source>
</evidence>
<feature type="compositionally biased region" description="Low complexity" evidence="6">
    <location>
        <begin position="603"/>
        <end position="624"/>
    </location>
</feature>
<dbReference type="EMBL" id="UZAE01000203">
    <property type="protein sequence ID" value="VDN96528.1"/>
    <property type="molecule type" value="Genomic_DNA"/>
</dbReference>
<dbReference type="CDD" id="cd07920">
    <property type="entry name" value="Pumilio"/>
    <property type="match status" value="1"/>
</dbReference>
<dbReference type="PROSITE" id="PS50303">
    <property type="entry name" value="PUM_HD"/>
    <property type="match status" value="1"/>
</dbReference>
<proteinExistence type="predicted"/>
<evidence type="ECO:0000256" key="5">
    <source>
        <dbReference type="PROSITE-ProRule" id="PRU00317"/>
    </source>
</evidence>